<feature type="transmembrane region" description="Helical" evidence="1">
    <location>
        <begin position="114"/>
        <end position="132"/>
    </location>
</feature>
<keyword evidence="1" id="KW-0472">Membrane</keyword>
<keyword evidence="1" id="KW-1133">Transmembrane helix</keyword>
<feature type="transmembrane region" description="Helical" evidence="1">
    <location>
        <begin position="12"/>
        <end position="34"/>
    </location>
</feature>
<evidence type="ECO:0000256" key="1">
    <source>
        <dbReference type="SAM" id="Phobius"/>
    </source>
</evidence>
<dbReference type="Proteomes" id="UP000037267">
    <property type="component" value="Unassembled WGS sequence"/>
</dbReference>
<dbReference type="EMBL" id="LGSS01000014">
    <property type="protein sequence ID" value="KNF07625.1"/>
    <property type="molecule type" value="Genomic_DNA"/>
</dbReference>
<dbReference type="STRING" id="1503.CLPU_14c00430"/>
<dbReference type="AlphaFoldDB" id="A0A0L0W8L8"/>
<proteinExistence type="predicted"/>
<feature type="transmembrane region" description="Helical" evidence="1">
    <location>
        <begin position="46"/>
        <end position="63"/>
    </location>
</feature>
<organism evidence="2 3">
    <name type="scientific">Gottschalkia purinilytica</name>
    <name type="common">Clostridium purinilyticum</name>
    <dbReference type="NCBI Taxonomy" id="1503"/>
    <lineage>
        <taxon>Bacteria</taxon>
        <taxon>Bacillati</taxon>
        <taxon>Bacillota</taxon>
        <taxon>Tissierellia</taxon>
        <taxon>Tissierellales</taxon>
        <taxon>Gottschalkiaceae</taxon>
        <taxon>Gottschalkia</taxon>
    </lineage>
</organism>
<dbReference type="RefSeq" id="WP_050356062.1">
    <property type="nucleotide sequence ID" value="NZ_LGSS01000014.1"/>
</dbReference>
<dbReference type="PATRIC" id="fig|1503.3.peg.506"/>
<keyword evidence="3" id="KW-1185">Reference proteome</keyword>
<protein>
    <submittedName>
        <fullName evidence="2">Uncharacterized protein</fullName>
    </submittedName>
</protein>
<sequence>MGNTQLKRYDKMLALTFAVFTLLFIVLAFTNKSFFNWAYERHQNQLSWYLRPLFLIPFCYFAYKRSWAGIFGTIFLLLTSMFWFPRPEVVSDQVKQFLEMEKEYLSGDWGSAKILMSLLIPVSFTALAVAFWKRSLWFGLSVVIFMAVAKMIWSVAFGGEAGKSIFIPAILGLVICIGLIYLGFRKLEKKNKWYD</sequence>
<evidence type="ECO:0000313" key="3">
    <source>
        <dbReference type="Proteomes" id="UP000037267"/>
    </source>
</evidence>
<name>A0A0L0W8L8_GOTPU</name>
<feature type="transmembrane region" description="Helical" evidence="1">
    <location>
        <begin position="165"/>
        <end position="184"/>
    </location>
</feature>
<comment type="caution">
    <text evidence="2">The sequence shown here is derived from an EMBL/GenBank/DDBJ whole genome shotgun (WGS) entry which is preliminary data.</text>
</comment>
<gene>
    <name evidence="2" type="ORF">CLPU_14c00430</name>
</gene>
<keyword evidence="1" id="KW-0812">Transmembrane</keyword>
<accession>A0A0L0W8L8</accession>
<evidence type="ECO:0000313" key="2">
    <source>
        <dbReference type="EMBL" id="KNF07625.1"/>
    </source>
</evidence>
<feature type="transmembrane region" description="Helical" evidence="1">
    <location>
        <begin position="68"/>
        <end position="85"/>
    </location>
</feature>
<feature type="transmembrane region" description="Helical" evidence="1">
    <location>
        <begin position="137"/>
        <end position="159"/>
    </location>
</feature>
<reference evidence="3" key="1">
    <citation type="submission" date="2015-07" db="EMBL/GenBank/DDBJ databases">
        <title>Draft genome sequence of the purine-degrading Gottschalkia purinilyticum DSM 1384 (formerly Clostridium purinilyticum).</title>
        <authorList>
            <person name="Poehlein A."/>
            <person name="Schiel-Bengelsdorf B."/>
            <person name="Bengelsdorf F.R."/>
            <person name="Daniel R."/>
            <person name="Duerre P."/>
        </authorList>
    </citation>
    <scope>NUCLEOTIDE SEQUENCE [LARGE SCALE GENOMIC DNA]</scope>
    <source>
        <strain evidence="3">DSM 1384</strain>
    </source>
</reference>